<feature type="compositionally biased region" description="Basic residues" evidence="1">
    <location>
        <begin position="614"/>
        <end position="623"/>
    </location>
</feature>
<organism evidence="2">
    <name type="scientific">Xenopsylla cheopis</name>
    <name type="common">Oriental rat flea</name>
    <name type="synonym">Pulex cheopis</name>
    <dbReference type="NCBI Taxonomy" id="163159"/>
    <lineage>
        <taxon>Eukaryota</taxon>
        <taxon>Metazoa</taxon>
        <taxon>Ecdysozoa</taxon>
        <taxon>Arthropoda</taxon>
        <taxon>Hexapoda</taxon>
        <taxon>Insecta</taxon>
        <taxon>Pterygota</taxon>
        <taxon>Neoptera</taxon>
        <taxon>Endopterygota</taxon>
        <taxon>Siphonaptera</taxon>
        <taxon>Pulicidae</taxon>
        <taxon>Xenopsyllinae</taxon>
        <taxon>Xenopsylla</taxon>
    </lineage>
</organism>
<feature type="compositionally biased region" description="Low complexity" evidence="1">
    <location>
        <begin position="266"/>
        <end position="278"/>
    </location>
</feature>
<reference evidence="2" key="1">
    <citation type="submission" date="2020-03" db="EMBL/GenBank/DDBJ databases">
        <title>Transcriptomic Profiling of the Digestive Tract of the Rat Flea, Xenopsylla cheopis, Following Blood Feeding and Infection with Yersinia pestis.</title>
        <authorList>
            <person name="Bland D.M."/>
            <person name="Martens C.A."/>
            <person name="Virtaneva K."/>
            <person name="Kanakabandi K."/>
            <person name="Long D."/>
            <person name="Rosenke R."/>
            <person name="Saturday G.A."/>
            <person name="Hoyt F.H."/>
            <person name="Bruno D.P."/>
            <person name="Ribeiro J.M.C."/>
            <person name="Hinnebusch J."/>
        </authorList>
    </citation>
    <scope>NUCLEOTIDE SEQUENCE</scope>
</reference>
<dbReference type="EMBL" id="GIIL01002816">
    <property type="protein sequence ID" value="NOV46542.1"/>
    <property type="molecule type" value="Transcribed_RNA"/>
</dbReference>
<feature type="region of interest" description="Disordered" evidence="1">
    <location>
        <begin position="15"/>
        <end position="105"/>
    </location>
</feature>
<proteinExistence type="predicted"/>
<accession>A0A6M2DJS2</accession>
<feature type="compositionally biased region" description="Acidic residues" evidence="1">
    <location>
        <begin position="18"/>
        <end position="29"/>
    </location>
</feature>
<name>A0A6M2DJS2_XENCH</name>
<feature type="compositionally biased region" description="Polar residues" evidence="1">
    <location>
        <begin position="221"/>
        <end position="249"/>
    </location>
</feature>
<feature type="region of interest" description="Disordered" evidence="1">
    <location>
        <begin position="124"/>
        <end position="326"/>
    </location>
</feature>
<feature type="compositionally biased region" description="Polar residues" evidence="1">
    <location>
        <begin position="317"/>
        <end position="326"/>
    </location>
</feature>
<feature type="compositionally biased region" description="Polar residues" evidence="1">
    <location>
        <begin position="79"/>
        <end position="89"/>
    </location>
</feature>
<feature type="compositionally biased region" description="Polar residues" evidence="1">
    <location>
        <begin position="191"/>
        <end position="201"/>
    </location>
</feature>
<keyword evidence="2" id="KW-0418">Kinase</keyword>
<feature type="compositionally biased region" description="Basic and acidic residues" evidence="1">
    <location>
        <begin position="34"/>
        <end position="54"/>
    </location>
</feature>
<sequence>MKTYLKSNIEYVSKFNADDNESDSSDDNLPESVLADHTELSSDNSDGKFNKEDLNDCSNMVDDASIKSEPLSEEENNNSDLQRTSTLSKSNKRKSAEKMDVSSKLKPCTVEEYNEFLIVERKRNDLSLDMITRSDDNEEVSSPSKKGKKKKKKKSDILDTENYSNVEETLSINANELSPKKKKKHKKDKSSNSLEDITLDNTEIKSKNKKNKTKISEDTLNKNNVMVKNTSKNLSVDNNKKNSPNTSKLSSKEYDSEESIQDIKKNNSSIHKNNSFSNKNKRELQIAKLNNLSRNSSDESSDEELNLKNNSKHHTNTIKNNSNLNESKVVDSDSDYVATEKKYSFQFNRSYENNIESESESNQIDKSNKYLRKTIDDKNTSKEKLLSKNVILNKNNKKSDSSPSPVKSKKSNLLKNIVNSTVLDNSNIAETSFPNVSQILPTNTVNKTSFCDLGESIVDNQESDLIKKYCQENNLVKKQISKYIEFDDDNSDEEVYIVQCPKSINPVLLIDQSIHNSSFQFEGISYNLKTVENPTKNISLFIPGQQTIKSYPLVGNIVIQANVEPAPVKKVKNVASAPVEFPDTLKIRHPLFGKSYKKKIVVQPHVHEELSKKDKSKKHKKQKVKLEAAQDDSETPVKISKKRKLSSEFEEPVPKKKKKKHIKQEDLWNSNDDVERNLFNA</sequence>
<dbReference type="AlphaFoldDB" id="A0A6M2DJS2"/>
<feature type="compositionally biased region" description="Basic residues" evidence="1">
    <location>
        <begin position="145"/>
        <end position="154"/>
    </location>
</feature>
<dbReference type="GO" id="GO:0016301">
    <property type="term" value="F:kinase activity"/>
    <property type="evidence" value="ECO:0007669"/>
    <property type="project" value="UniProtKB-KW"/>
</dbReference>
<evidence type="ECO:0000256" key="1">
    <source>
        <dbReference type="SAM" id="MobiDB-lite"/>
    </source>
</evidence>
<protein>
    <submittedName>
        <fullName evidence="2">Putative cyclin-dependent serine/threonine-protein kinase</fullName>
    </submittedName>
</protein>
<feature type="compositionally biased region" description="Polar residues" evidence="1">
    <location>
        <begin position="161"/>
        <end position="176"/>
    </location>
</feature>
<keyword evidence="2" id="KW-0808">Transferase</keyword>
<feature type="region of interest" description="Disordered" evidence="1">
    <location>
        <begin position="607"/>
        <end position="681"/>
    </location>
</feature>
<feature type="compositionally biased region" description="Basic and acidic residues" evidence="1">
    <location>
        <begin position="94"/>
        <end position="103"/>
    </location>
</feature>
<evidence type="ECO:0000313" key="2">
    <source>
        <dbReference type="EMBL" id="NOV46542.1"/>
    </source>
</evidence>